<dbReference type="GO" id="GO:0009908">
    <property type="term" value="P:flower development"/>
    <property type="evidence" value="ECO:0007669"/>
    <property type="project" value="UniProtKB-KW"/>
</dbReference>
<feature type="compositionally biased region" description="Polar residues" evidence="7">
    <location>
        <begin position="401"/>
        <end position="419"/>
    </location>
</feature>
<organism evidence="8 9">
    <name type="scientific">Salvia divinorum</name>
    <name type="common">Maria pastora</name>
    <name type="synonym">Diviner's sage</name>
    <dbReference type="NCBI Taxonomy" id="28513"/>
    <lineage>
        <taxon>Eukaryota</taxon>
        <taxon>Viridiplantae</taxon>
        <taxon>Streptophyta</taxon>
        <taxon>Embryophyta</taxon>
        <taxon>Tracheophyta</taxon>
        <taxon>Spermatophyta</taxon>
        <taxon>Magnoliopsida</taxon>
        <taxon>eudicotyledons</taxon>
        <taxon>Gunneridae</taxon>
        <taxon>Pentapetalae</taxon>
        <taxon>asterids</taxon>
        <taxon>lamiids</taxon>
        <taxon>Lamiales</taxon>
        <taxon>Lamiaceae</taxon>
        <taxon>Nepetoideae</taxon>
        <taxon>Mentheae</taxon>
        <taxon>Salviinae</taxon>
        <taxon>Salvia</taxon>
        <taxon>Salvia subgen. Calosphace</taxon>
    </lineage>
</organism>
<keyword evidence="9" id="KW-1185">Reference proteome</keyword>
<dbReference type="GO" id="GO:0030154">
    <property type="term" value="P:cell differentiation"/>
    <property type="evidence" value="ECO:0007669"/>
    <property type="project" value="UniProtKB-KW"/>
</dbReference>
<evidence type="ECO:0000256" key="7">
    <source>
        <dbReference type="SAM" id="MobiDB-lite"/>
    </source>
</evidence>
<keyword evidence="5" id="KW-0287">Flowering</keyword>
<name>A0ABD1G446_SALDI</name>
<dbReference type="PANTHER" id="PTHR33405:SF4">
    <property type="entry name" value="PROTEIN FLX-LIKE 2"/>
    <property type="match status" value="1"/>
</dbReference>
<evidence type="ECO:0000256" key="4">
    <source>
        <dbReference type="ARBA" id="ARBA00023054"/>
    </source>
</evidence>
<keyword evidence="4 6" id="KW-0175">Coiled coil</keyword>
<feature type="region of interest" description="Disordered" evidence="7">
    <location>
        <begin position="265"/>
        <end position="377"/>
    </location>
</feature>
<evidence type="ECO:0000256" key="2">
    <source>
        <dbReference type="ARBA" id="ARBA00022473"/>
    </source>
</evidence>
<keyword evidence="3" id="KW-0221">Differentiation</keyword>
<accession>A0ABD1G446</accession>
<feature type="region of interest" description="Disordered" evidence="7">
    <location>
        <begin position="392"/>
        <end position="445"/>
    </location>
</feature>
<evidence type="ECO:0000313" key="8">
    <source>
        <dbReference type="EMBL" id="KAL1538876.1"/>
    </source>
</evidence>
<feature type="region of interest" description="Disordered" evidence="7">
    <location>
        <begin position="1"/>
        <end position="28"/>
    </location>
</feature>
<reference evidence="8 9" key="1">
    <citation type="submission" date="2024-06" db="EMBL/GenBank/DDBJ databases">
        <title>A chromosome level genome sequence of Diviner's sage (Salvia divinorum).</title>
        <authorList>
            <person name="Ford S.A."/>
            <person name="Ro D.-K."/>
            <person name="Ness R.W."/>
            <person name="Phillips M.A."/>
        </authorList>
    </citation>
    <scope>NUCLEOTIDE SEQUENCE [LARGE SCALE GENOMIC DNA]</scope>
    <source>
        <strain evidence="8">SAF-2024a</strain>
        <tissue evidence="8">Leaf</tissue>
    </source>
</reference>
<proteinExistence type="inferred from homology"/>
<dbReference type="EMBL" id="JBEAFC010000010">
    <property type="protein sequence ID" value="KAL1538876.1"/>
    <property type="molecule type" value="Genomic_DNA"/>
</dbReference>
<evidence type="ECO:0000256" key="1">
    <source>
        <dbReference type="ARBA" id="ARBA00005405"/>
    </source>
</evidence>
<protein>
    <submittedName>
        <fullName evidence="8">Protein FLX-like 2 isoform X1</fullName>
    </submittedName>
</protein>
<evidence type="ECO:0000313" key="9">
    <source>
        <dbReference type="Proteomes" id="UP001567538"/>
    </source>
</evidence>
<comment type="similarity">
    <text evidence="1">Belongs to the FLX family.</text>
</comment>
<dbReference type="AlphaFoldDB" id="A0ABD1G446"/>
<evidence type="ECO:0000256" key="6">
    <source>
        <dbReference type="SAM" id="Coils"/>
    </source>
</evidence>
<feature type="coiled-coil region" evidence="6">
    <location>
        <begin position="114"/>
        <end position="141"/>
    </location>
</feature>
<feature type="compositionally biased region" description="Polar residues" evidence="7">
    <location>
        <begin position="311"/>
        <end position="325"/>
    </location>
</feature>
<sequence>MASKGRVPPPHHHRPLPGPGGVHPDPYASAVRPPVGAFSHFEMLPPHELMAHKLSAQHVEIAKLATENQRLAATHGTLRQDLATAKHELQLIHAHINDVKSEKEQQTRGITDTMSKMESELKAAESIKKELQQARTEARSLVSGRQELVSKVQQLNHELHMAHSEAQQIPHLVAELDGMRQEYQHCRGTYDYEKKLYNDHLESLQVMEKNYIAMSREVEKLRAELSNSTNYDHRTGVLYGGTAGYNGNVPPGNYASAHAYGAQQQGHGSHLGGVTGLRPAVPAGTEGNSQPAPYGSANAHDMSRGPFYTTFRGTSYDPQRVQTGASYGAQLGPTGTGYDAQRGLAPSAHNAPRVPGYEAPRGHRSETQEGQGAPAYDIQRGSADDAQRGANYEAQKGASYDPSSRVTAGHQGQVSMNNQPYPPTPSSRAGTGYELPSHGVNPVHR</sequence>
<keyword evidence="2" id="KW-0217">Developmental protein</keyword>
<evidence type="ECO:0000256" key="5">
    <source>
        <dbReference type="ARBA" id="ARBA00023089"/>
    </source>
</evidence>
<comment type="caution">
    <text evidence="8">The sequence shown here is derived from an EMBL/GenBank/DDBJ whole genome shotgun (WGS) entry which is preliminary data.</text>
</comment>
<dbReference type="PANTHER" id="PTHR33405">
    <property type="entry name" value="PROTEIN FLX-LIKE 2"/>
    <property type="match status" value="1"/>
</dbReference>
<gene>
    <name evidence="8" type="ORF">AAHA92_27568</name>
</gene>
<dbReference type="Proteomes" id="UP001567538">
    <property type="component" value="Unassembled WGS sequence"/>
</dbReference>
<dbReference type="InterPro" id="IPR040353">
    <property type="entry name" value="FLX/FLX-like"/>
</dbReference>
<evidence type="ECO:0000256" key="3">
    <source>
        <dbReference type="ARBA" id="ARBA00022782"/>
    </source>
</evidence>